<dbReference type="InterPro" id="IPR057666">
    <property type="entry name" value="DrpA_SLOG"/>
</dbReference>
<feature type="domain" description="DprA winged helix" evidence="3">
    <location>
        <begin position="308"/>
        <end position="363"/>
    </location>
</feature>
<evidence type="ECO:0000259" key="3">
    <source>
        <dbReference type="Pfam" id="PF17782"/>
    </source>
</evidence>
<feature type="domain" description="Smf/DprA SLOG" evidence="2">
    <location>
        <begin position="84"/>
        <end position="289"/>
    </location>
</feature>
<dbReference type="RefSeq" id="WP_346783711.1">
    <property type="nucleotide sequence ID" value="NZ_JBDLBR010000001.1"/>
</dbReference>
<organism evidence="4 5">
    <name type="scientific">Aurantiacibacter flavus</name>
    <dbReference type="NCBI Taxonomy" id="3145232"/>
    <lineage>
        <taxon>Bacteria</taxon>
        <taxon>Pseudomonadati</taxon>
        <taxon>Pseudomonadota</taxon>
        <taxon>Alphaproteobacteria</taxon>
        <taxon>Sphingomonadales</taxon>
        <taxon>Erythrobacteraceae</taxon>
        <taxon>Aurantiacibacter</taxon>
    </lineage>
</organism>
<dbReference type="SUPFAM" id="SSF102405">
    <property type="entry name" value="MCP/YpsA-like"/>
    <property type="match status" value="1"/>
</dbReference>
<dbReference type="Pfam" id="PF02481">
    <property type="entry name" value="DNA_processg_A"/>
    <property type="match status" value="1"/>
</dbReference>
<dbReference type="PANTHER" id="PTHR43022:SF1">
    <property type="entry name" value="PROTEIN SMF"/>
    <property type="match status" value="1"/>
</dbReference>
<accession>A0ABV0CTS6</accession>
<reference evidence="4 5" key="1">
    <citation type="submission" date="2024-05" db="EMBL/GenBank/DDBJ databases">
        <authorList>
            <person name="Park S."/>
        </authorList>
    </citation>
    <scope>NUCLEOTIDE SEQUENCE [LARGE SCALE GENOMIC DNA]</scope>
    <source>
        <strain evidence="4 5">DGU5</strain>
    </source>
</reference>
<evidence type="ECO:0000256" key="1">
    <source>
        <dbReference type="ARBA" id="ARBA00006525"/>
    </source>
</evidence>
<evidence type="ECO:0000259" key="2">
    <source>
        <dbReference type="Pfam" id="PF02481"/>
    </source>
</evidence>
<protein>
    <submittedName>
        <fullName evidence="4">DNA-processing protein DprA</fullName>
    </submittedName>
</protein>
<dbReference type="InterPro" id="IPR036388">
    <property type="entry name" value="WH-like_DNA-bd_sf"/>
</dbReference>
<proteinExistence type="inferred from homology"/>
<dbReference type="Proteomes" id="UP001484535">
    <property type="component" value="Unassembled WGS sequence"/>
</dbReference>
<dbReference type="Gene3D" id="3.40.50.450">
    <property type="match status" value="1"/>
</dbReference>
<dbReference type="EMBL" id="JBDLBR010000001">
    <property type="protein sequence ID" value="MEN7536273.1"/>
    <property type="molecule type" value="Genomic_DNA"/>
</dbReference>
<dbReference type="Pfam" id="PF17782">
    <property type="entry name" value="WHD_DprA"/>
    <property type="match status" value="1"/>
</dbReference>
<dbReference type="Gene3D" id="1.10.10.10">
    <property type="entry name" value="Winged helix-like DNA-binding domain superfamily/Winged helix DNA-binding domain"/>
    <property type="match status" value="1"/>
</dbReference>
<evidence type="ECO:0000313" key="5">
    <source>
        <dbReference type="Proteomes" id="UP001484535"/>
    </source>
</evidence>
<dbReference type="NCBIfam" id="TIGR00732">
    <property type="entry name" value="dprA"/>
    <property type="match status" value="1"/>
</dbReference>
<evidence type="ECO:0000313" key="4">
    <source>
        <dbReference type="EMBL" id="MEN7536273.1"/>
    </source>
</evidence>
<dbReference type="Pfam" id="PF21102">
    <property type="entry name" value="DprA_N"/>
    <property type="match status" value="1"/>
</dbReference>
<dbReference type="InterPro" id="IPR003488">
    <property type="entry name" value="DprA"/>
</dbReference>
<dbReference type="PANTHER" id="PTHR43022">
    <property type="entry name" value="PROTEIN SMF"/>
    <property type="match status" value="1"/>
</dbReference>
<comment type="caution">
    <text evidence="4">The sequence shown here is derived from an EMBL/GenBank/DDBJ whole genome shotgun (WGS) entry which is preliminary data.</text>
</comment>
<comment type="similarity">
    <text evidence="1">Belongs to the DprA/Smf family.</text>
</comment>
<sequence>MSEGRAAGSSLSQAEAYARIRLLRSANVGPVSYRQLLARYGNAEAALEALPELAARGLKKSYRVATRTRVSAEIEAARATGARYLFHDSADYPPLLAELESAPPILTARGDPALAHRPAVAMVGARNASAAALKLARDLAHELAGEGYVVVSGLARGIDGACHEGALPATIGVIASGIDIAYPPQHAKLQERIACDGLLLAEQPPGTEPRGSHFPSRNRIIAGIAAGTLVVEAAPKSGSLITARLAGEAGREVMAIPGSPLDARSHGCNQLIREGAILVQSAEDVIELLAGFDGMPRSQVREPEPDFASAPDDEVPATDLADLLSTAPVAIDELIRQTGSSPGAVHMALLELEIAGHLARHAGAKVSLAG</sequence>
<keyword evidence="5" id="KW-1185">Reference proteome</keyword>
<dbReference type="InterPro" id="IPR041614">
    <property type="entry name" value="DprA_WH"/>
</dbReference>
<name>A0ABV0CTS6_9SPHN</name>
<gene>
    <name evidence="4" type="primary">dprA</name>
    <name evidence="4" type="ORF">ABDJ38_03705</name>
</gene>